<feature type="domain" description="Trafficking protein particle complex subunit 11 C-terminal" evidence="1">
    <location>
        <begin position="497"/>
        <end position="543"/>
    </location>
</feature>
<gene>
    <name evidence="2" type="ORF">M9Y10_004961</name>
</gene>
<dbReference type="Pfam" id="PF12742">
    <property type="entry name" value="Gryzun-like"/>
    <property type="match status" value="1"/>
</dbReference>
<keyword evidence="3" id="KW-1185">Reference proteome</keyword>
<proteinExistence type="predicted"/>
<dbReference type="PANTHER" id="PTHR14374:SF0">
    <property type="entry name" value="TRAFFICKING PROTEIN PARTICLE COMPLEX SUBUNIT 11"/>
    <property type="match status" value="1"/>
</dbReference>
<dbReference type="PANTHER" id="PTHR14374">
    <property type="entry name" value="FOIE GRAS"/>
    <property type="match status" value="1"/>
</dbReference>
<evidence type="ECO:0000259" key="1">
    <source>
        <dbReference type="Pfam" id="PF12742"/>
    </source>
</evidence>
<name>A0ABR2JKC7_9EUKA</name>
<dbReference type="Proteomes" id="UP001470230">
    <property type="component" value="Unassembled WGS sequence"/>
</dbReference>
<reference evidence="2 3" key="1">
    <citation type="submission" date="2024-04" db="EMBL/GenBank/DDBJ databases">
        <title>Tritrichomonas musculus Genome.</title>
        <authorList>
            <person name="Alves-Ferreira E."/>
            <person name="Grigg M."/>
            <person name="Lorenzi H."/>
            <person name="Galac M."/>
        </authorList>
    </citation>
    <scope>NUCLEOTIDE SEQUENCE [LARGE SCALE GENOMIC DNA]</scope>
    <source>
        <strain evidence="2 3">EAF2021</strain>
    </source>
</reference>
<evidence type="ECO:0000313" key="2">
    <source>
        <dbReference type="EMBL" id="KAK8878196.1"/>
    </source>
</evidence>
<evidence type="ECO:0000313" key="3">
    <source>
        <dbReference type="Proteomes" id="UP001470230"/>
    </source>
</evidence>
<sequence length="567" mass="64201">MTKTTERTDILRSLEKSKLLNSKESYEEAYNELTKGIQRVLKSNFLPLLDVFFNEHILSSVNLKKNFDVCTDYLVRLAPEIRTINPNQVMQNFLDFLGSSAQMKFMFPKHFRPLFPLKFSIRYDKPLIVAGNKVNILTTLISHAAVTFHIDNLSYALLHDSDEEKEDVISIADNLEVQPRKPIKFTTERSLPAAISTERIRGVIIKMKTLELQIPMKIPTLMISPDTSACNINIKMPPRCIIGAHLPVQIELTAAEQKIERLNVHFKTEDQSFPIEIKGHMNDIEISDQITQLPDIEPYKSITLDMTVFSSTPSFNTVIFTVNFGTALSGTGEFSRPLQFHFLSPFSSDIKIFDDNFVEIPAGIQPVLESGANLTAEVTLMNQIQSPVNLTKISSDSDKLAINTVELPVLLNPYETFSFFTILKQPGTHEFSLSYQTEGIESNTFSIQLPAVLEQSRHVLISVKSPHSVPLNEEFTATIIIERINQNEGPEVVPLKLEIGTSPGFYICGPIRKHFEYIFKGQKKEIPINFFPLKAGSMTLPQFQFIDMSIRNSRPKVFIIPIVVTYQ</sequence>
<comment type="caution">
    <text evidence="2">The sequence shown here is derived from an EMBL/GenBank/DDBJ whole genome shotgun (WGS) entry which is preliminary data.</text>
</comment>
<protein>
    <recommendedName>
        <fullName evidence="1">Trafficking protein particle complex subunit 11 C-terminal domain-containing protein</fullName>
    </recommendedName>
</protein>
<dbReference type="EMBL" id="JAPFFF010000011">
    <property type="protein sequence ID" value="KAK8878196.1"/>
    <property type="molecule type" value="Genomic_DNA"/>
</dbReference>
<organism evidence="2 3">
    <name type="scientific">Tritrichomonas musculus</name>
    <dbReference type="NCBI Taxonomy" id="1915356"/>
    <lineage>
        <taxon>Eukaryota</taxon>
        <taxon>Metamonada</taxon>
        <taxon>Parabasalia</taxon>
        <taxon>Tritrichomonadida</taxon>
        <taxon>Tritrichomonadidae</taxon>
        <taxon>Tritrichomonas</taxon>
    </lineage>
</organism>
<accession>A0ABR2JKC7</accession>
<dbReference type="InterPro" id="IPR025876">
    <property type="entry name" value="TRAPPC11_C"/>
</dbReference>